<protein>
    <recommendedName>
        <fullName evidence="4">phosphoglycolate phosphatase</fullName>
        <ecNumber evidence="4">3.1.3.18</ecNumber>
    </recommendedName>
</protein>
<reference evidence="5" key="2">
    <citation type="journal article" date="2021" name="PeerJ">
        <title>Extensive microbial diversity within the chicken gut microbiome revealed by metagenomics and culture.</title>
        <authorList>
            <person name="Gilroy R."/>
            <person name="Ravi A."/>
            <person name="Getino M."/>
            <person name="Pursley I."/>
            <person name="Horton D.L."/>
            <person name="Alikhan N.F."/>
            <person name="Baker D."/>
            <person name="Gharbi K."/>
            <person name="Hall N."/>
            <person name="Watson M."/>
            <person name="Adriaenssens E.M."/>
            <person name="Foster-Nyarko E."/>
            <person name="Jarju S."/>
            <person name="Secka A."/>
            <person name="Antonio M."/>
            <person name="Oren A."/>
            <person name="Chaudhuri R.R."/>
            <person name="La Ragione R."/>
            <person name="Hildebrand F."/>
            <person name="Pallen M.J."/>
        </authorList>
    </citation>
    <scope>NUCLEOTIDE SEQUENCE</scope>
    <source>
        <strain evidence="5">B3-2255</strain>
    </source>
</reference>
<dbReference type="PANTHER" id="PTHR43434">
    <property type="entry name" value="PHOSPHOGLYCOLATE PHOSPHATASE"/>
    <property type="match status" value="1"/>
</dbReference>
<dbReference type="PROSITE" id="PS01228">
    <property type="entry name" value="COF_1"/>
    <property type="match status" value="1"/>
</dbReference>
<dbReference type="InterPro" id="IPR023198">
    <property type="entry name" value="PGP-like_dom2"/>
</dbReference>
<sequence>MIADFVIFDLDGTLLNTIGDLAAACNHVMETNGYPTYGLDDYKRFAGSGVRRLVELALPSSVPQAEVERMRNEFVEYYGLHIDNETVPYDGIPELLHDLQEAGITMAVASNKFHEGTCRLVKKYFPEIRFSSVFGQRPGIPLKPDPAVIYEILETAGYAGPSGSVVFVGDSGIDMDTAHAAGIVSVGVSWGFRSLSELVEHEAEY</sequence>
<comment type="pathway">
    <text evidence="2">Organic acid metabolism; glycolate biosynthesis; glycolate from 2-phosphoglycolate: step 1/1.</text>
</comment>
<reference evidence="5" key="1">
    <citation type="submission" date="2020-10" db="EMBL/GenBank/DDBJ databases">
        <authorList>
            <person name="Gilroy R."/>
        </authorList>
    </citation>
    <scope>NUCLEOTIDE SEQUENCE</scope>
    <source>
        <strain evidence="5">B3-2255</strain>
    </source>
</reference>
<evidence type="ECO:0000256" key="4">
    <source>
        <dbReference type="ARBA" id="ARBA00013078"/>
    </source>
</evidence>
<evidence type="ECO:0000313" key="6">
    <source>
        <dbReference type="Proteomes" id="UP000823772"/>
    </source>
</evidence>
<dbReference type="InterPro" id="IPR050155">
    <property type="entry name" value="HAD-like_hydrolase_sf"/>
</dbReference>
<comment type="similarity">
    <text evidence="3">Belongs to the HAD-like hydrolase superfamily. CbbY/CbbZ/Gph/YieH family.</text>
</comment>
<dbReference type="GO" id="GO:0008967">
    <property type="term" value="F:phosphoglycolate phosphatase activity"/>
    <property type="evidence" value="ECO:0007669"/>
    <property type="project" value="UniProtKB-EC"/>
</dbReference>
<evidence type="ECO:0000256" key="1">
    <source>
        <dbReference type="ARBA" id="ARBA00000830"/>
    </source>
</evidence>
<dbReference type="AlphaFoldDB" id="A0A9D9J0L2"/>
<evidence type="ECO:0000256" key="3">
    <source>
        <dbReference type="ARBA" id="ARBA00006171"/>
    </source>
</evidence>
<gene>
    <name evidence="5" type="ORF">IAC87_03380</name>
</gene>
<dbReference type="Proteomes" id="UP000823772">
    <property type="component" value="Unassembled WGS sequence"/>
</dbReference>
<evidence type="ECO:0000313" key="5">
    <source>
        <dbReference type="EMBL" id="MBO8481569.1"/>
    </source>
</evidence>
<name>A0A9D9J0L2_9BACT</name>
<dbReference type="InterPro" id="IPR036412">
    <property type="entry name" value="HAD-like_sf"/>
</dbReference>
<dbReference type="GO" id="GO:0006281">
    <property type="term" value="P:DNA repair"/>
    <property type="evidence" value="ECO:0007669"/>
    <property type="project" value="TreeGrafter"/>
</dbReference>
<dbReference type="Gene3D" id="1.10.150.240">
    <property type="entry name" value="Putative phosphatase, domain 2"/>
    <property type="match status" value="1"/>
</dbReference>
<proteinExistence type="inferred from homology"/>
<dbReference type="SFLD" id="SFLDG01129">
    <property type="entry name" value="C1.5:_HAD__Beta-PGM__Phosphata"/>
    <property type="match status" value="1"/>
</dbReference>
<comment type="caution">
    <text evidence="5">The sequence shown here is derived from an EMBL/GenBank/DDBJ whole genome shotgun (WGS) entry which is preliminary data.</text>
</comment>
<dbReference type="InterPro" id="IPR023214">
    <property type="entry name" value="HAD_sf"/>
</dbReference>
<keyword evidence="5" id="KW-0378">Hydrolase</keyword>
<dbReference type="EC" id="3.1.3.18" evidence="4"/>
<dbReference type="Pfam" id="PF13419">
    <property type="entry name" value="HAD_2"/>
    <property type="match status" value="1"/>
</dbReference>
<comment type="catalytic activity">
    <reaction evidence="1">
        <text>2-phosphoglycolate + H2O = glycolate + phosphate</text>
        <dbReference type="Rhea" id="RHEA:14369"/>
        <dbReference type="ChEBI" id="CHEBI:15377"/>
        <dbReference type="ChEBI" id="CHEBI:29805"/>
        <dbReference type="ChEBI" id="CHEBI:43474"/>
        <dbReference type="ChEBI" id="CHEBI:58033"/>
        <dbReference type="EC" id="3.1.3.18"/>
    </reaction>
</comment>
<dbReference type="EMBL" id="JADILY010000074">
    <property type="protein sequence ID" value="MBO8481569.1"/>
    <property type="molecule type" value="Genomic_DNA"/>
</dbReference>
<accession>A0A9D9J0L2</accession>
<dbReference type="SFLD" id="SFLDS00003">
    <property type="entry name" value="Haloacid_Dehalogenase"/>
    <property type="match status" value="1"/>
</dbReference>
<dbReference type="Gene3D" id="3.40.50.1000">
    <property type="entry name" value="HAD superfamily/HAD-like"/>
    <property type="match status" value="1"/>
</dbReference>
<dbReference type="PANTHER" id="PTHR43434:SF1">
    <property type="entry name" value="PHOSPHOGLYCOLATE PHOSPHATASE"/>
    <property type="match status" value="1"/>
</dbReference>
<organism evidence="5 6">
    <name type="scientific">Candidatus Merdivivens faecigallinarum</name>
    <dbReference type="NCBI Taxonomy" id="2840871"/>
    <lineage>
        <taxon>Bacteria</taxon>
        <taxon>Pseudomonadati</taxon>
        <taxon>Bacteroidota</taxon>
        <taxon>Bacteroidia</taxon>
        <taxon>Bacteroidales</taxon>
        <taxon>Muribaculaceae</taxon>
        <taxon>Muribaculaceae incertae sedis</taxon>
        <taxon>Candidatus Merdivivens</taxon>
    </lineage>
</organism>
<feature type="non-terminal residue" evidence="5">
    <location>
        <position position="205"/>
    </location>
</feature>
<dbReference type="SUPFAM" id="SSF56784">
    <property type="entry name" value="HAD-like"/>
    <property type="match status" value="1"/>
</dbReference>
<dbReference type="GO" id="GO:0005829">
    <property type="term" value="C:cytosol"/>
    <property type="evidence" value="ECO:0007669"/>
    <property type="project" value="TreeGrafter"/>
</dbReference>
<dbReference type="InterPro" id="IPR041492">
    <property type="entry name" value="HAD_2"/>
</dbReference>
<evidence type="ECO:0000256" key="2">
    <source>
        <dbReference type="ARBA" id="ARBA00004818"/>
    </source>
</evidence>